<gene>
    <name evidence="2" type="ORF">SK854_03925</name>
</gene>
<dbReference type="SUPFAM" id="SSF53167">
    <property type="entry name" value="Purine and uridine phosphorylases"/>
    <property type="match status" value="1"/>
</dbReference>
<evidence type="ECO:0000259" key="1">
    <source>
        <dbReference type="Pfam" id="PF01048"/>
    </source>
</evidence>
<organism evidence="2 3">
    <name type="scientific">Lentzea sokolovensis</name>
    <dbReference type="NCBI Taxonomy" id="3095429"/>
    <lineage>
        <taxon>Bacteria</taxon>
        <taxon>Bacillati</taxon>
        <taxon>Actinomycetota</taxon>
        <taxon>Actinomycetes</taxon>
        <taxon>Pseudonocardiales</taxon>
        <taxon>Pseudonocardiaceae</taxon>
        <taxon>Lentzea</taxon>
    </lineage>
</organism>
<dbReference type="EMBL" id="JAXAVU010000001">
    <property type="protein sequence ID" value="MDX8141246.1"/>
    <property type="molecule type" value="Genomic_DNA"/>
</dbReference>
<dbReference type="RefSeq" id="WP_319973553.1">
    <property type="nucleotide sequence ID" value="NZ_JAXAVU010000001.1"/>
</dbReference>
<keyword evidence="3" id="KW-1185">Reference proteome</keyword>
<dbReference type="Pfam" id="PF01048">
    <property type="entry name" value="PNP_UDP_1"/>
    <property type="match status" value="1"/>
</dbReference>
<protein>
    <submittedName>
        <fullName evidence="2">5'-methylthioadenosine/S-adenosylhomocysteine nucleosidase</fullName>
    </submittedName>
</protein>
<dbReference type="PANTHER" id="PTHR46832">
    <property type="entry name" value="5'-METHYLTHIOADENOSINE/S-ADENOSYLHOMOCYSTEINE NUCLEOSIDASE"/>
    <property type="match status" value="1"/>
</dbReference>
<feature type="domain" description="Nucleoside phosphorylase" evidence="1">
    <location>
        <begin position="2"/>
        <end position="241"/>
    </location>
</feature>
<comment type="caution">
    <text evidence="2">The sequence shown here is derived from an EMBL/GenBank/DDBJ whole genome shotgun (WGS) entry which is preliminary data.</text>
</comment>
<dbReference type="InterPro" id="IPR000845">
    <property type="entry name" value="Nucleoside_phosphorylase_d"/>
</dbReference>
<evidence type="ECO:0000313" key="3">
    <source>
        <dbReference type="Proteomes" id="UP001285352"/>
    </source>
</evidence>
<dbReference type="InterPro" id="IPR035994">
    <property type="entry name" value="Nucleoside_phosphorylase_sf"/>
</dbReference>
<dbReference type="Gene3D" id="3.40.50.1580">
    <property type="entry name" value="Nucleoside phosphorylase domain"/>
    <property type="match status" value="1"/>
</dbReference>
<dbReference type="Proteomes" id="UP001285352">
    <property type="component" value="Unassembled WGS sequence"/>
</dbReference>
<dbReference type="PANTHER" id="PTHR46832:SF1">
    <property type="entry name" value="5'-METHYLTHIOADENOSINE_S-ADENOSYLHOMOCYSTEINE NUCLEOSIDASE"/>
    <property type="match status" value="1"/>
</dbReference>
<accession>A0ABU4UP89</accession>
<dbReference type="CDD" id="cd09008">
    <property type="entry name" value="MTAN"/>
    <property type="match status" value="1"/>
</dbReference>
<sequence>MIVILTALPVEQEAVLEHLVDVREHRHAQGTLFDVGTLVGRPDRQIALGVTGQGTLAAATLTERAIAEFSPSAVLFVGIAGGLRAKLGIGDVVVATKVYAYHGGKSENDEFLVRPRSWEISHDLEQLARRVRRHRAWCEPLAPPGEAPTPEVHFEAIAAGDVVLNSATSPIANALRHNYNDAVAIEMESAGFALAAHLAGRIATATIRGISDRADGTKSFTDGQGSQRLAARNAAAFAVALAAAVHEDTGTKSGSAKPSPPIRNWNIAREGATVGQQNGVNHGAFTMNVTRENR</sequence>
<proteinExistence type="predicted"/>
<evidence type="ECO:0000313" key="2">
    <source>
        <dbReference type="EMBL" id="MDX8141246.1"/>
    </source>
</evidence>
<name>A0ABU4UP89_9PSEU</name>
<reference evidence="2 3" key="1">
    <citation type="submission" date="2023-11" db="EMBL/GenBank/DDBJ databases">
        <title>Lentzea sokolovensis, sp. nov., Lentzea kristufkii, sp. nov., and Lentzea miocenensis, sp. nov., rare actinobacteria from Sokolov Coal Basin, Miocene lacustrine sediment, Czech Republic.</title>
        <authorList>
            <person name="Lara A."/>
            <person name="Kotroba L."/>
            <person name="Nouioui I."/>
            <person name="Neumann-Schaal M."/>
            <person name="Mast Y."/>
            <person name="Chronakova A."/>
        </authorList>
    </citation>
    <scope>NUCLEOTIDE SEQUENCE [LARGE SCALE GENOMIC DNA]</scope>
    <source>
        <strain evidence="2 3">BCCO 10_0061</strain>
    </source>
</reference>